<reference evidence="9" key="1">
    <citation type="journal article" date="2019" name="Nord. J. Bot.">
        <title>The complete plastid genome sequence of Trichomanes trollii (Hymenophyllaceae).</title>
        <authorList>
            <person name="Lehtonen S."/>
        </authorList>
    </citation>
    <scope>NUCLEOTIDE SEQUENCE</scope>
</reference>
<comment type="subcellular location">
    <subcellularLocation>
        <location evidence="2">Plastid</location>
    </subcellularLocation>
</comment>
<evidence type="ECO:0000256" key="5">
    <source>
        <dbReference type="ARBA" id="ARBA00022640"/>
    </source>
</evidence>
<evidence type="ECO:0000256" key="1">
    <source>
        <dbReference type="ARBA" id="ARBA00002329"/>
    </source>
</evidence>
<keyword evidence="5 9" id="KW-0934">Plastid</keyword>
<evidence type="ECO:0000256" key="3">
    <source>
        <dbReference type="ARBA" id="ARBA00009361"/>
    </source>
</evidence>
<dbReference type="EMBL" id="MH348274">
    <property type="protein sequence ID" value="QAV57635.1"/>
    <property type="molecule type" value="Genomic_DNA"/>
</dbReference>
<keyword evidence="7" id="KW-0067">ATP-binding</keyword>
<organism evidence="9">
    <name type="scientific">Trichomanes trollii</name>
    <dbReference type="NCBI Taxonomy" id="1481379"/>
    <lineage>
        <taxon>Eukaryota</taxon>
        <taxon>Viridiplantae</taxon>
        <taxon>Streptophyta</taxon>
        <taxon>Embryophyta</taxon>
        <taxon>Tracheophyta</taxon>
        <taxon>Polypodiopsida</taxon>
        <taxon>Polypodiidae</taxon>
        <taxon>Hymenophyllales</taxon>
        <taxon>Hymenophyllaceae</taxon>
        <taxon>Trichomanoideae</taxon>
        <taxon>Trichomanes</taxon>
    </lineage>
</organism>
<comment type="similarity">
    <text evidence="3">Belongs to the Ycf2 family.</text>
</comment>
<sequence>MNPLLLRDLRDLIKHDNRLILVILLAVTIPISVYNSSKTGLSIISGNARMSDLCPKRGTLSINNLVEIVEYASSKQLFVRKRLMNNLADNISLNTYLIQEPSKDSGFLGIKGILTLWEIKRYSQSSYSTKDPRSLLDKPSLLCLKGVFGVDSKNQAYNIQDLSKCNLFFHSLRLNSLRDLEGFLDLYSYSRIRYQSINQLTRLLSFISELKFISKRFSIDYLSKGSIRVVPIKMNNLSKIFSKDLKKRTSKDVTLRKIFPNLIRIIDIPGEITSRYKFPIFWSELKEKYNIYSLSSLLRLYEQDRIVSFYLIYFLFFYDCFYTVANSYIFQLENGSVSWEEGSRKYTDVTRSAIKEGFLGWKESIRVLVKKSLIIRIDESDDYTSIQSSVRRLLNLIRDSSLSSFEKVLLIIRYDFERSIYCISLVRNILLDRIGICLNNSNSDCSPRFTSLLYLYQIILSEIVSKGVLVDMVHASLYRLSRISFMLPDFLLDLLNIDEKISLFEGILQRKNSFLIESEKLMDDRLVGSSIRLEPPIYQNLVESYWKEDTQNQSLKNILSVTGRQDWNQFLDNVDSEIDLATERNKSQYDVFNSVDQPDFIDKTDSKISGYSQRYYLPIARRNYSDRICSNHYLNLLDYSCMNFENNKIMSFFVPKNLDNYRIISSIQFQVFDLLLSGLSQRIQESDNDYLFATNESDSLDSSKYALLKTKSLYDPNLDLASSSAELSSPFQDIKKLSRLLLTSRLNCLEEALRGCGTPSNGETRLYFQNMGFDRFFLEKSIDERLSSGNNPIDSQTSQNICSTVSLFFESGGPEVFYWLRRFLLQNSITPRFLAGRKVLYKNTRFEDRNTCIRDELPSHTFYVVTLNEVSRDLDRYTKNCWIFWGEAICQRWSLFTEYTSWFFTLTWWKYLFCLIMETYPEIVLRIRDQFELSYLILHEKVFDYTKNTIIYLSTYLKLLFRNDSINIILAKLDLSLFKEITNQSKIACSQWSIVRSLNRYSLSYPLLLILVVLLFIRHYLSVLLGLNFFHLWNHFHTVQYLIDPARGLYFEKVMYSPLTRQMQTKYLLVHSFKRLLNYINNIFFYLFVRNRLDYWIREEASSDTLRINSQLLTQCFVTNKTISRYVYGSKVFDYNLLRSDNVDESFLQEGFDFMSYLYQFCQNALLTYKTQKLDLAEKWVLSALEKSIVFSAIVKHEEISNISCCDIPISFQSGLLPFRGILLVGPNETGRSFLIKSLASSSSLPLVKIPVRKFVYNKSFFGNIRGRFISSSRQSVHRLNLFFAIAKELSPSIIWIEDIHELNINRLYHRLEANPEFLLCLLLKKISNAHSDSCSTNLVIALTHVPRKVDPAFLAPTRLNQLINLRRSTASQRQRYLSVLLRIKGFEIETKPSFLQGIDSVTMGYSKRDISFFANGILLISTSRKTQRIIYSDAIELALYRQNSFVTCIGNQESSLEIEILFYRMGKSFLKTSLLKIPFTDLSFMNVKLFKKRFYYLYNWFLEPFRTESTVKEFTVLPYVLFSLAGLAARDCWLKVDISDKEDLIIINKTEENDFNLACGILEVLSKDFFCSEINRSGSQTNSLSFSLLVNHNCSSNIDYCSYSTKLARKKSVSNSYKRSHITKNFRKRLLRDIAWSPKVWHLSIIRNYSFESIRLLSESNSLDNLFLFYKDQNQIPQRDFEFNKIRDSGEKPYKGKRDSFGYKRSLGNLRKREVKRLENQLDNILLRERFLGLGFSGLDNQYETQLEQSSESVVFLGKGFVWDPALPISRGYGILPPCHNLLANQELVRRLYITYGIRRKREKHFPNENVRFFFLYRGYDRKSLTELSIKRWDNYPLNEEHYLEYVNEIQSMFINLQYPQLFVPIHLYQSILVEDLQERFIRSNIMIHKKRWLDSNCFPSRYFLTYNMLLESYQYIVQLCQSDKMALSRVIERLEMKDSFV</sequence>
<dbReference type="GO" id="GO:0005524">
    <property type="term" value="F:ATP binding"/>
    <property type="evidence" value="ECO:0007669"/>
    <property type="project" value="UniProtKB-KW"/>
</dbReference>
<gene>
    <name evidence="9" type="primary">ycf2</name>
</gene>
<geneLocation type="chloroplast" evidence="9"/>
<keyword evidence="6" id="KW-0547">Nucleotide-binding</keyword>
<dbReference type="SMART" id="SM00382">
    <property type="entry name" value="AAA"/>
    <property type="match status" value="1"/>
</dbReference>
<dbReference type="PANTHER" id="PTHR33078:SF100">
    <property type="entry name" value="PROTEIN YCF2"/>
    <property type="match status" value="1"/>
</dbReference>
<keyword evidence="4 9" id="KW-0150">Chloroplast</keyword>
<comment type="function">
    <text evidence="1">Probable ATPase of unknown function. Its presence in a non-photosynthetic plant (Epifagus virginiana) and experiments in tobacco indicate that it has an essential function which is probably not related to photosynthesis.</text>
</comment>
<dbReference type="GeneID" id="39333944"/>
<evidence type="ECO:0000259" key="8">
    <source>
        <dbReference type="SMART" id="SM00382"/>
    </source>
</evidence>
<accession>A0A410YEM3</accession>
<dbReference type="GO" id="GO:0016887">
    <property type="term" value="F:ATP hydrolysis activity"/>
    <property type="evidence" value="ECO:0007669"/>
    <property type="project" value="InterPro"/>
</dbReference>
<dbReference type="GO" id="GO:0009536">
    <property type="term" value="C:plastid"/>
    <property type="evidence" value="ECO:0007669"/>
    <property type="project" value="UniProtKB-SubCell"/>
</dbReference>
<feature type="domain" description="AAA+ ATPase" evidence="8">
    <location>
        <begin position="1218"/>
        <end position="1370"/>
    </location>
</feature>
<evidence type="ECO:0000256" key="7">
    <source>
        <dbReference type="ARBA" id="ARBA00022840"/>
    </source>
</evidence>
<name>A0A410YEM3_9MONI</name>
<evidence type="ECO:0000256" key="4">
    <source>
        <dbReference type="ARBA" id="ARBA00022528"/>
    </source>
</evidence>
<evidence type="ECO:0000313" key="9">
    <source>
        <dbReference type="EMBL" id="QAV57635.1"/>
    </source>
</evidence>
<proteinExistence type="inferred from homology"/>
<protein>
    <recommendedName>
        <fullName evidence="8">AAA+ ATPase domain-containing protein</fullName>
    </recommendedName>
</protein>
<dbReference type="PANTHER" id="PTHR33078">
    <property type="entry name" value="PROTEIN YCF2-RELATED"/>
    <property type="match status" value="1"/>
</dbReference>
<dbReference type="Gene3D" id="3.40.50.300">
    <property type="entry name" value="P-loop containing nucleotide triphosphate hydrolases"/>
    <property type="match status" value="1"/>
</dbReference>
<dbReference type="RefSeq" id="YP_009562278.1">
    <property type="nucleotide sequence ID" value="NC_041122.1"/>
</dbReference>
<dbReference type="InterPro" id="IPR003959">
    <property type="entry name" value="ATPase_AAA_core"/>
</dbReference>
<dbReference type="SUPFAM" id="SSF52540">
    <property type="entry name" value="P-loop containing nucleoside triphosphate hydrolases"/>
    <property type="match status" value="1"/>
</dbReference>
<dbReference type="InterPro" id="IPR003593">
    <property type="entry name" value="AAA+_ATPase"/>
</dbReference>
<dbReference type="Gene3D" id="1.10.8.60">
    <property type="match status" value="1"/>
</dbReference>
<dbReference type="Pfam" id="PF00004">
    <property type="entry name" value="AAA"/>
    <property type="match status" value="1"/>
</dbReference>
<evidence type="ECO:0000256" key="2">
    <source>
        <dbReference type="ARBA" id="ARBA00004474"/>
    </source>
</evidence>
<dbReference type="InterPro" id="IPR027417">
    <property type="entry name" value="P-loop_NTPase"/>
</dbReference>
<evidence type="ECO:0000256" key="6">
    <source>
        <dbReference type="ARBA" id="ARBA00022741"/>
    </source>
</evidence>